<accession>M4BUJ7</accession>
<proteinExistence type="predicted"/>
<reference evidence="3" key="1">
    <citation type="journal article" date="2010" name="Science">
        <title>Signatures of adaptation to obligate biotrophy in the Hyaloperonospora arabidopsidis genome.</title>
        <authorList>
            <person name="Baxter L."/>
            <person name="Tripathy S."/>
            <person name="Ishaque N."/>
            <person name="Boot N."/>
            <person name="Cabral A."/>
            <person name="Kemen E."/>
            <person name="Thines M."/>
            <person name="Ah-Fong A."/>
            <person name="Anderson R."/>
            <person name="Badejoko W."/>
            <person name="Bittner-Eddy P."/>
            <person name="Boore J.L."/>
            <person name="Chibucos M.C."/>
            <person name="Coates M."/>
            <person name="Dehal P."/>
            <person name="Delehaunty K."/>
            <person name="Dong S."/>
            <person name="Downton P."/>
            <person name="Dumas B."/>
            <person name="Fabro G."/>
            <person name="Fronick C."/>
            <person name="Fuerstenberg S.I."/>
            <person name="Fulton L."/>
            <person name="Gaulin E."/>
            <person name="Govers F."/>
            <person name="Hughes L."/>
            <person name="Humphray S."/>
            <person name="Jiang R.H."/>
            <person name="Judelson H."/>
            <person name="Kamoun S."/>
            <person name="Kyung K."/>
            <person name="Meijer H."/>
            <person name="Minx P."/>
            <person name="Morris P."/>
            <person name="Nelson J."/>
            <person name="Phuntumart V."/>
            <person name="Qutob D."/>
            <person name="Rehmany A."/>
            <person name="Rougon-Cardoso A."/>
            <person name="Ryden P."/>
            <person name="Torto-Alalibo T."/>
            <person name="Studholme D."/>
            <person name="Wang Y."/>
            <person name="Win J."/>
            <person name="Wood J."/>
            <person name="Clifton S.W."/>
            <person name="Rogers J."/>
            <person name="Van den Ackerveken G."/>
            <person name="Jones J.D."/>
            <person name="McDowell J.M."/>
            <person name="Beynon J."/>
            <person name="Tyler B.M."/>
        </authorList>
    </citation>
    <scope>NUCLEOTIDE SEQUENCE [LARGE SCALE GENOMIC DNA]</scope>
    <source>
        <strain evidence="3">Emoy2</strain>
    </source>
</reference>
<feature type="compositionally biased region" description="Basic and acidic residues" evidence="1">
    <location>
        <begin position="29"/>
        <end position="47"/>
    </location>
</feature>
<evidence type="ECO:0000313" key="2">
    <source>
        <dbReference type="EnsemblProtists" id="HpaP810185"/>
    </source>
</evidence>
<evidence type="ECO:0000256" key="1">
    <source>
        <dbReference type="SAM" id="MobiDB-lite"/>
    </source>
</evidence>
<dbReference type="EnsemblProtists" id="HpaT810185">
    <property type="protein sequence ID" value="HpaP810185"/>
    <property type="gene ID" value="HpaG810185"/>
</dbReference>
<evidence type="ECO:0000313" key="3">
    <source>
        <dbReference type="Proteomes" id="UP000011713"/>
    </source>
</evidence>
<dbReference type="InParanoid" id="M4BUJ7"/>
<protein>
    <submittedName>
        <fullName evidence="2">Uncharacterized protein</fullName>
    </submittedName>
</protein>
<feature type="compositionally biased region" description="Polar residues" evidence="1">
    <location>
        <begin position="49"/>
        <end position="64"/>
    </location>
</feature>
<dbReference type="Proteomes" id="UP000011713">
    <property type="component" value="Unassembled WGS sequence"/>
</dbReference>
<organism evidence="2 3">
    <name type="scientific">Hyaloperonospora arabidopsidis (strain Emoy2)</name>
    <name type="common">Downy mildew agent</name>
    <name type="synonym">Peronospora arabidopsidis</name>
    <dbReference type="NCBI Taxonomy" id="559515"/>
    <lineage>
        <taxon>Eukaryota</taxon>
        <taxon>Sar</taxon>
        <taxon>Stramenopiles</taxon>
        <taxon>Oomycota</taxon>
        <taxon>Peronosporomycetes</taxon>
        <taxon>Peronosporales</taxon>
        <taxon>Peronosporaceae</taxon>
        <taxon>Hyaloperonospora</taxon>
    </lineage>
</organism>
<dbReference type="VEuPathDB" id="FungiDB:HpaG810185"/>
<name>M4BUJ7_HYAAE</name>
<dbReference type="EMBL" id="JH597939">
    <property type="status" value="NOT_ANNOTATED_CDS"/>
    <property type="molecule type" value="Genomic_DNA"/>
</dbReference>
<feature type="region of interest" description="Disordered" evidence="1">
    <location>
        <begin position="25"/>
        <end position="64"/>
    </location>
</feature>
<reference evidence="2" key="2">
    <citation type="submission" date="2015-06" db="UniProtKB">
        <authorList>
            <consortium name="EnsemblProtists"/>
        </authorList>
    </citation>
    <scope>IDENTIFICATION</scope>
    <source>
        <strain evidence="2">Emoy2</strain>
    </source>
</reference>
<keyword evidence="3" id="KW-1185">Reference proteome</keyword>
<sequence length="122" mass="13451">MDGIQCGESVLVHNDLTKGLYFGFPSNKGKKEGDLRLGRLEKPRDDSNVDFSEPTSQRQSGETEVSIFTDSFRKGCKEVEPRQLDSASSRSIISFMVSRCPSGVADLISDETNASFNIAARR</sequence>
<dbReference type="AlphaFoldDB" id="M4BUJ7"/>
<dbReference type="HOGENOM" id="CLU_2031144_0_0_1"/>